<sequence>MAQTQTFTTIAAFHISCLSVDDYSCESVLKISTCENEPVDVELKYRSILEFKKLIHMSLFKIFIENKVNIHTFDTRINFPYIDDMLELMLKA</sequence>
<name>A0A2N0NMX8_9GLOM</name>
<evidence type="ECO:0000313" key="1">
    <source>
        <dbReference type="EMBL" id="PKB95937.1"/>
    </source>
</evidence>
<dbReference type="Proteomes" id="UP000232722">
    <property type="component" value="Unassembled WGS sequence"/>
</dbReference>
<protein>
    <submittedName>
        <fullName evidence="1">Uncharacterized protein</fullName>
    </submittedName>
</protein>
<accession>A0A2N0NMX8</accession>
<reference evidence="1 2" key="2">
    <citation type="submission" date="2017-09" db="EMBL/GenBank/DDBJ databases">
        <title>Extensive intraspecific genome diversity in a model arbuscular mycorrhizal fungus.</title>
        <authorList>
            <person name="Chen E.C."/>
            <person name="Morin E."/>
            <person name="Beaudet D."/>
            <person name="Noel J."/>
            <person name="Ndikumana S."/>
            <person name="Charron P."/>
            <person name="St-Onge C."/>
            <person name="Giorgi J."/>
            <person name="Grigoriev I.V."/>
            <person name="Roux C."/>
            <person name="Martin F.M."/>
            <person name="Corradi N."/>
        </authorList>
    </citation>
    <scope>NUCLEOTIDE SEQUENCE [LARGE SCALE GENOMIC DNA]</scope>
    <source>
        <strain evidence="1 2">A5</strain>
    </source>
</reference>
<dbReference type="EMBL" id="LLXJ01004312">
    <property type="protein sequence ID" value="PKB95937.1"/>
    <property type="molecule type" value="Genomic_DNA"/>
</dbReference>
<gene>
    <name evidence="1" type="ORF">RhiirA5_435751</name>
</gene>
<comment type="caution">
    <text evidence="1">The sequence shown here is derived from an EMBL/GenBank/DDBJ whole genome shotgun (WGS) entry which is preliminary data.</text>
</comment>
<evidence type="ECO:0000313" key="2">
    <source>
        <dbReference type="Proteomes" id="UP000232722"/>
    </source>
</evidence>
<dbReference type="AlphaFoldDB" id="A0A2N0NMX8"/>
<proteinExistence type="predicted"/>
<organism evidence="1 2">
    <name type="scientific">Rhizophagus irregularis</name>
    <dbReference type="NCBI Taxonomy" id="588596"/>
    <lineage>
        <taxon>Eukaryota</taxon>
        <taxon>Fungi</taxon>
        <taxon>Fungi incertae sedis</taxon>
        <taxon>Mucoromycota</taxon>
        <taxon>Glomeromycotina</taxon>
        <taxon>Glomeromycetes</taxon>
        <taxon>Glomerales</taxon>
        <taxon>Glomeraceae</taxon>
        <taxon>Rhizophagus</taxon>
    </lineage>
</organism>
<reference evidence="1 2" key="1">
    <citation type="submission" date="2016-04" db="EMBL/GenBank/DDBJ databases">
        <title>Genome analyses suggest a sexual origin of heterokaryosis in a supposedly ancient asexual fungus.</title>
        <authorList>
            <person name="Ropars J."/>
            <person name="Sedzielewska K."/>
            <person name="Noel J."/>
            <person name="Charron P."/>
            <person name="Farinelli L."/>
            <person name="Marton T."/>
            <person name="Kruger M."/>
            <person name="Pelin A."/>
            <person name="Brachmann A."/>
            <person name="Corradi N."/>
        </authorList>
    </citation>
    <scope>NUCLEOTIDE SEQUENCE [LARGE SCALE GENOMIC DNA]</scope>
    <source>
        <strain evidence="1 2">A5</strain>
    </source>
</reference>